<dbReference type="PANTHER" id="PTHR12596:SF2">
    <property type="entry name" value="EXPORTIN-7 ISOFORM X1"/>
    <property type="match status" value="1"/>
</dbReference>
<protein>
    <recommendedName>
        <fullName evidence="8">Exportin-7/Ran-binding protein 17 TPR repeats domain-containing protein</fullName>
    </recommendedName>
</protein>
<dbReference type="InterPro" id="IPR011989">
    <property type="entry name" value="ARM-like"/>
</dbReference>
<keyword evidence="4" id="KW-0813">Transport</keyword>
<dbReference type="PANTHER" id="PTHR12596">
    <property type="entry name" value="EXPORTIN 4,7-RELATED"/>
    <property type="match status" value="1"/>
</dbReference>
<dbReference type="InterPro" id="IPR044189">
    <property type="entry name" value="XPO4/7-like"/>
</dbReference>
<keyword evidence="10" id="KW-1185">Reference proteome</keyword>
<proteinExistence type="inferred from homology"/>
<gene>
    <name evidence="9" type="ORF">WJX74_002478</name>
</gene>
<reference evidence="9 10" key="1">
    <citation type="journal article" date="2024" name="Nat. Commun.">
        <title>Phylogenomics reveals the evolutionary origins of lichenization in chlorophyte algae.</title>
        <authorList>
            <person name="Puginier C."/>
            <person name="Libourel C."/>
            <person name="Otte J."/>
            <person name="Skaloud P."/>
            <person name="Haon M."/>
            <person name="Grisel S."/>
            <person name="Petersen M."/>
            <person name="Berrin J.G."/>
            <person name="Delaux P.M."/>
            <person name="Dal Grande F."/>
            <person name="Keller J."/>
        </authorList>
    </citation>
    <scope>NUCLEOTIDE SEQUENCE [LARGE SCALE GENOMIC DNA]</scope>
    <source>
        <strain evidence="9 10">SAG 2145</strain>
    </source>
</reference>
<evidence type="ECO:0000256" key="3">
    <source>
        <dbReference type="ARBA" id="ARBA00009466"/>
    </source>
</evidence>
<keyword evidence="6" id="KW-0653">Protein transport</keyword>
<keyword evidence="5" id="KW-0963">Cytoplasm</keyword>
<dbReference type="GO" id="GO:0005643">
    <property type="term" value="C:nuclear pore"/>
    <property type="evidence" value="ECO:0007669"/>
    <property type="project" value="TreeGrafter"/>
</dbReference>
<evidence type="ECO:0000256" key="2">
    <source>
        <dbReference type="ARBA" id="ARBA00004496"/>
    </source>
</evidence>
<dbReference type="InterPro" id="IPR057947">
    <property type="entry name" value="TPR_XPO7/RBP17"/>
</dbReference>
<evidence type="ECO:0000256" key="7">
    <source>
        <dbReference type="ARBA" id="ARBA00023242"/>
    </source>
</evidence>
<comment type="subcellular location">
    <subcellularLocation>
        <location evidence="2">Cytoplasm</location>
    </subcellularLocation>
    <subcellularLocation>
        <location evidence="1">Nucleus</location>
    </subcellularLocation>
</comment>
<dbReference type="Pfam" id="PF25795">
    <property type="entry name" value="TPR_XPO7"/>
    <property type="match status" value="1"/>
</dbReference>
<dbReference type="InterPro" id="IPR016024">
    <property type="entry name" value="ARM-type_fold"/>
</dbReference>
<dbReference type="FunFam" id="1.25.10.10:FF:000158">
    <property type="entry name" value="ARM repeat superfamily protein"/>
    <property type="match status" value="1"/>
</dbReference>
<dbReference type="Proteomes" id="UP001438707">
    <property type="component" value="Unassembled WGS sequence"/>
</dbReference>
<evidence type="ECO:0000256" key="4">
    <source>
        <dbReference type="ARBA" id="ARBA00022448"/>
    </source>
</evidence>
<dbReference type="GO" id="GO:0005737">
    <property type="term" value="C:cytoplasm"/>
    <property type="evidence" value="ECO:0007669"/>
    <property type="project" value="UniProtKB-SubCell"/>
</dbReference>
<dbReference type="EMBL" id="JALJOS010000002">
    <property type="protein sequence ID" value="KAK9842791.1"/>
    <property type="molecule type" value="Genomic_DNA"/>
</dbReference>
<name>A0AAW1S9M9_9CHLO</name>
<feature type="domain" description="Exportin-7/Ran-binding protein 17 TPR repeats" evidence="8">
    <location>
        <begin position="426"/>
        <end position="661"/>
    </location>
</feature>
<sequence length="1070" mass="120362">MALTAATVVQQLPQIEALCERLYTSQVQQERTKVEEMLRVFSSSTEQVASCKAILDNSKSAYAQILATSSLLKIVTDQILSLDVKKEMRIYFLQYLDRHGPSLEPFVFTSLAQLLCRLTKLNWFQDEQFTRLVDDSRTFLEKGSSGASQGHYLLGLRILNLLVTEMNQPTQGRTLTQHRKLAVAFRDTALLKVFQLALASLRALAPPAQCSSKLQEQAVGLSLACLSFDFFGTCMDDSSEDLSTIQVPGSWRSLIEDPASLKLFLDFYRSTEPPLSNQALECLVRLASVRRSLFTDEASRSRFLAQLVSGSQEILQGQQGLAEHANYHEFCRLLGRLKTNYQLSELVALENYAQWIQLVAELTVNSLNSWQWASSSVYYLLGLWSRLVSSMPYLKGDGPSMLETFVPKITEAYVASRMDAVPALLQDQSLEDPLDSPEQLHDQLESLSYLCRFQYEQFSEYLCGLMDPILGAYTQALTSPGVDENQVALMEGRLTWLIHIISTTPRASASAESQEMIDGELSVRVFELIRATEGVQQRQRYTLLSRQRLEVAITSFLQAFRKIYVGEQVMNTSKVYVRLSEQCGLGDHLSVLNVMLSRIANNMKTFVTSEEVVTRTLELFQDLAQGYSSGKLLLKLDAITFMLQHHAANEFPFLDDPANARNRTTLHSILAKLLFMEDTPGKFKTFVMPFQQVFVHLTAASNGATNAQALRSSVPESTVVGLMRDLRGVAQATNSRKTYGLLFDWLHPQHFPIIRCCLEAWADKPSVSTAVLKFMAEFVQNKTQRLTFDPSSPNGILLFREVSKILVTYGRYATGVNNAADVYTQKFKGISICMLILTRTLVGYYVNFGVFELYGDPALKDALDIAMKMALCMPLNDILSYRKVARSYFALLDVLAHNHTAVLARTDTQTFAAILTSLDSGLRNLEPAISSQCATAVDNLAAYYLKNNQAFGAETTSPAAQAIAQHLQQRPDLLPQLMTTLFEIVLFDDCSNQWSLSRPMLVLILVNEPIFNELKQQLVNSQPIERRQQLESCFTRLMQDVQRSLEPRNRDKFTQNLTVVTHDFRTRAIS</sequence>
<comment type="caution">
    <text evidence="9">The sequence shown here is derived from an EMBL/GenBank/DDBJ whole genome shotgun (WGS) entry which is preliminary data.</text>
</comment>
<keyword evidence="7" id="KW-0539">Nucleus</keyword>
<evidence type="ECO:0000313" key="10">
    <source>
        <dbReference type="Proteomes" id="UP001438707"/>
    </source>
</evidence>
<evidence type="ECO:0000256" key="5">
    <source>
        <dbReference type="ARBA" id="ARBA00022490"/>
    </source>
</evidence>
<dbReference type="Gene3D" id="1.25.10.10">
    <property type="entry name" value="Leucine-rich Repeat Variant"/>
    <property type="match status" value="2"/>
</dbReference>
<dbReference type="GO" id="GO:0006611">
    <property type="term" value="P:protein export from nucleus"/>
    <property type="evidence" value="ECO:0007669"/>
    <property type="project" value="TreeGrafter"/>
</dbReference>
<evidence type="ECO:0000256" key="6">
    <source>
        <dbReference type="ARBA" id="ARBA00022927"/>
    </source>
</evidence>
<evidence type="ECO:0000259" key="8">
    <source>
        <dbReference type="Pfam" id="PF25795"/>
    </source>
</evidence>
<organism evidence="9 10">
    <name type="scientific">Apatococcus lobatus</name>
    <dbReference type="NCBI Taxonomy" id="904363"/>
    <lineage>
        <taxon>Eukaryota</taxon>
        <taxon>Viridiplantae</taxon>
        <taxon>Chlorophyta</taxon>
        <taxon>core chlorophytes</taxon>
        <taxon>Trebouxiophyceae</taxon>
        <taxon>Chlorellales</taxon>
        <taxon>Chlorellaceae</taxon>
        <taxon>Apatococcus</taxon>
    </lineage>
</organism>
<comment type="similarity">
    <text evidence="3">Belongs to the exportin family.</text>
</comment>
<evidence type="ECO:0000313" key="9">
    <source>
        <dbReference type="EMBL" id="KAK9842791.1"/>
    </source>
</evidence>
<dbReference type="SUPFAM" id="SSF48371">
    <property type="entry name" value="ARM repeat"/>
    <property type="match status" value="1"/>
</dbReference>
<dbReference type="AlphaFoldDB" id="A0AAW1S9M9"/>
<accession>A0AAW1S9M9</accession>
<evidence type="ECO:0000256" key="1">
    <source>
        <dbReference type="ARBA" id="ARBA00004123"/>
    </source>
</evidence>
<dbReference type="GO" id="GO:0005049">
    <property type="term" value="F:nuclear export signal receptor activity"/>
    <property type="evidence" value="ECO:0007669"/>
    <property type="project" value="InterPro"/>
</dbReference>